<dbReference type="GeneID" id="24405225"/>
<evidence type="ECO:0000313" key="2">
    <source>
        <dbReference type="Proteomes" id="UP000185329"/>
    </source>
</evidence>
<proteinExistence type="predicted"/>
<dbReference type="KEGG" id="vg:24405225"/>
<protein>
    <submittedName>
        <fullName evidence="1">Uncharacterized protein</fullName>
    </submittedName>
</protein>
<reference evidence="1 2" key="1">
    <citation type="submission" date="2013-12" db="EMBL/GenBank/DDBJ databases">
        <title>Ecological redundancy of diverse viral populations within a natural community.</title>
        <authorList>
            <person name="Gregory A.C."/>
            <person name="LaButti K."/>
            <person name="Copeland A."/>
            <person name="Woyke T."/>
            <person name="Sullivan M.B."/>
        </authorList>
    </citation>
    <scope>NUCLEOTIDE SEQUENCE [LARGE SCALE GENOMIC DNA]</scope>
    <source>
        <strain evidence="1">Syn7803C100</strain>
    </source>
</reference>
<dbReference type="OrthoDB" id="25577at10239"/>
<organism evidence="1 2">
    <name type="scientific">Synechococcus phage ACG-2014b</name>
    <dbReference type="NCBI Taxonomy" id="1493508"/>
    <lineage>
        <taxon>Viruses</taxon>
        <taxon>Duplodnaviria</taxon>
        <taxon>Heunggongvirae</taxon>
        <taxon>Uroviricota</taxon>
        <taxon>Caudoviricetes</taxon>
        <taxon>Pantevenvirales</taxon>
        <taxon>Kyanoviridae</taxon>
        <taxon>Nereusvirus</taxon>
        <taxon>Nereusvirus tusconc4</taxon>
    </lineage>
</organism>
<name>A0A0E3I0I2_9CAUD</name>
<sequence length="94" mass="11039">MISPKMEHHLPSENLMTSEEIFEAFKDNANAHEILNEIIVKLGKRMQSIEEAMQELPTPDKTYYKPKNAEDYLTLCENLDVIYERLERIENGRV</sequence>
<dbReference type="EMBL" id="KJ019134">
    <property type="protein sequence ID" value="AIX39382.1"/>
    <property type="molecule type" value="Genomic_DNA"/>
</dbReference>
<accession>A0A0E3I0I2</accession>
<dbReference type="RefSeq" id="YP_009140649.1">
    <property type="nucleotide sequence ID" value="NC_027130.1"/>
</dbReference>
<dbReference type="Proteomes" id="UP000185329">
    <property type="component" value="Segment"/>
</dbReference>
<gene>
    <name evidence="1" type="ORF">Syn7803C100_81</name>
</gene>
<evidence type="ECO:0000313" key="1">
    <source>
        <dbReference type="EMBL" id="AIX39382.1"/>
    </source>
</evidence>